<gene>
    <name evidence="6" type="ORF">HRJ34_07250</name>
</gene>
<evidence type="ECO:0000313" key="7">
    <source>
        <dbReference type="Proteomes" id="UP000664914"/>
    </source>
</evidence>
<dbReference type="PANTHER" id="PTHR47561">
    <property type="entry name" value="POLYSACCHARIDE DEACETYLASE FAMILY PROTEIN (AFU_ORTHOLOGUE AFUA_6G05030)"/>
    <property type="match status" value="1"/>
</dbReference>
<dbReference type="Proteomes" id="UP000664914">
    <property type="component" value="Chromosome"/>
</dbReference>
<comment type="similarity">
    <text evidence="2">Belongs to the polysaccharide deacetylase family.</text>
</comment>
<evidence type="ECO:0000313" key="6">
    <source>
        <dbReference type="EMBL" id="QTH23287.1"/>
    </source>
</evidence>
<proteinExistence type="inferred from homology"/>
<evidence type="ECO:0000256" key="1">
    <source>
        <dbReference type="ARBA" id="ARBA00003236"/>
    </source>
</evidence>
<dbReference type="InterPro" id="IPR002509">
    <property type="entry name" value="NODB_dom"/>
</dbReference>
<dbReference type="InterPro" id="IPR037950">
    <property type="entry name" value="PgdA-like"/>
</dbReference>
<dbReference type="CDD" id="cd10938">
    <property type="entry name" value="CE4_HpPgdA_like"/>
    <property type="match status" value="1"/>
</dbReference>
<name>A0A975D589_9SPHN</name>
<evidence type="ECO:0000259" key="5">
    <source>
        <dbReference type="PROSITE" id="PS51677"/>
    </source>
</evidence>
<dbReference type="GO" id="GO:0016810">
    <property type="term" value="F:hydrolase activity, acting on carbon-nitrogen (but not peptide) bonds"/>
    <property type="evidence" value="ECO:0007669"/>
    <property type="project" value="InterPro"/>
</dbReference>
<dbReference type="RefSeq" id="WP_208633718.1">
    <property type="nucleotide sequence ID" value="NZ_CP059319.1"/>
</dbReference>
<evidence type="ECO:0000256" key="3">
    <source>
        <dbReference type="ARBA" id="ARBA00020071"/>
    </source>
</evidence>
<comment type="function">
    <text evidence="1">Is involved in generating a small heat-stable compound (Nod), an acylated oligomer of N-acetylglucosamine, that stimulates mitosis in various plant protoplasts.</text>
</comment>
<dbReference type="SUPFAM" id="SSF88713">
    <property type="entry name" value="Glycoside hydrolase/deacetylase"/>
    <property type="match status" value="1"/>
</dbReference>
<dbReference type="Gene3D" id="3.20.20.370">
    <property type="entry name" value="Glycoside hydrolase/deacetylase"/>
    <property type="match status" value="1"/>
</dbReference>
<dbReference type="PROSITE" id="PS51677">
    <property type="entry name" value="NODB"/>
    <property type="match status" value="1"/>
</dbReference>
<evidence type="ECO:0000256" key="2">
    <source>
        <dbReference type="ARBA" id="ARBA00010973"/>
    </source>
</evidence>
<dbReference type="AlphaFoldDB" id="A0A975D589"/>
<protein>
    <recommendedName>
        <fullName evidence="3">Chitooligosaccharide deacetylase</fullName>
    </recommendedName>
    <alternativeName>
        <fullName evidence="4">Nodulation protein B</fullName>
    </alternativeName>
</protein>
<sequence length="296" mass="32981">MDRLTVCLTFDVDGMSSWIGTAKSRNPSMLSRGDFTVVATPRLLDLLRKLDIRGSFAVPGHTAYAFPDMVKRIRDEGHEIVHHGWVHENPADFDEAGERRVLEKGLTALDRAAGVHPTGYRSPAWDFSPATVKLLLEYGFHYDSSCMGHDFEAYYLRTGDDWGPDEPYRFGPTVDLVELPVNWALDDFPAFEFVLGMNPAGVIPEDLGRTWKADFDFALERCPGGIFNLTNHPETIARGSRLAMLERLIDHMRGQAGVVFDTLGSYAAKWKAANPLDQWKAANPLRTGANAIVQAD</sequence>
<evidence type="ECO:0000256" key="4">
    <source>
        <dbReference type="ARBA" id="ARBA00032976"/>
    </source>
</evidence>
<dbReference type="GO" id="GO:0005975">
    <property type="term" value="P:carbohydrate metabolic process"/>
    <property type="evidence" value="ECO:0007669"/>
    <property type="project" value="InterPro"/>
</dbReference>
<accession>A0A975D589</accession>
<reference evidence="6" key="2">
    <citation type="submission" date="2021-04" db="EMBL/GenBank/DDBJ databases">
        <title>Isolation and genomic analysis of the ibuprofen-degrading bacterium Sphingomonas strain MPO218.</title>
        <authorList>
            <person name="Aulestia M."/>
            <person name="Flores A."/>
            <person name="Mangas E.L."/>
            <person name="Perez-Pulido A.J."/>
            <person name="Santero E."/>
            <person name="Camacho E.M."/>
        </authorList>
    </citation>
    <scope>NUCLEOTIDE SEQUENCE</scope>
    <source>
        <strain evidence="6">MPO218</strain>
    </source>
</reference>
<dbReference type="InterPro" id="IPR011330">
    <property type="entry name" value="Glyco_hydro/deAcase_b/a-brl"/>
</dbReference>
<dbReference type="PANTHER" id="PTHR47561:SF1">
    <property type="entry name" value="POLYSACCHARIDE DEACETYLASE FAMILY PROTEIN (AFU_ORTHOLOGUE AFUA_6G05030)"/>
    <property type="match status" value="1"/>
</dbReference>
<dbReference type="EMBL" id="CP059319">
    <property type="protein sequence ID" value="QTH23287.1"/>
    <property type="molecule type" value="Genomic_DNA"/>
</dbReference>
<reference evidence="6" key="1">
    <citation type="submission" date="2020-07" db="EMBL/GenBank/DDBJ databases">
        <authorList>
            <person name="Camacho E."/>
        </authorList>
    </citation>
    <scope>NUCLEOTIDE SEQUENCE</scope>
    <source>
        <strain evidence="6">MPO218</strain>
    </source>
</reference>
<organism evidence="6 7">
    <name type="scientific">Rhizorhabdus wittichii</name>
    <dbReference type="NCBI Taxonomy" id="160791"/>
    <lineage>
        <taxon>Bacteria</taxon>
        <taxon>Pseudomonadati</taxon>
        <taxon>Pseudomonadota</taxon>
        <taxon>Alphaproteobacteria</taxon>
        <taxon>Sphingomonadales</taxon>
        <taxon>Sphingomonadaceae</taxon>
        <taxon>Rhizorhabdus</taxon>
    </lineage>
</organism>
<feature type="domain" description="NodB homology" evidence="5">
    <location>
        <begin position="27"/>
        <end position="261"/>
    </location>
</feature>
<dbReference type="Pfam" id="PF01522">
    <property type="entry name" value="Polysacc_deac_1"/>
    <property type="match status" value="1"/>
</dbReference>